<accession>A0A7G6E353</accession>
<evidence type="ECO:0000256" key="1">
    <source>
        <dbReference type="SAM" id="Phobius"/>
    </source>
</evidence>
<dbReference type="InterPro" id="IPR050469">
    <property type="entry name" value="Diguanylate_Cyclase"/>
</dbReference>
<dbReference type="Gene3D" id="3.30.70.270">
    <property type="match status" value="1"/>
</dbReference>
<dbReference type="CDD" id="cd01949">
    <property type="entry name" value="GGDEF"/>
    <property type="match status" value="1"/>
</dbReference>
<proteinExistence type="predicted"/>
<feature type="transmembrane region" description="Helical" evidence="1">
    <location>
        <begin position="7"/>
        <end position="27"/>
    </location>
</feature>
<gene>
    <name evidence="3" type="ORF">BR63_09400</name>
</gene>
<feature type="transmembrane region" description="Helical" evidence="1">
    <location>
        <begin position="39"/>
        <end position="58"/>
    </location>
</feature>
<dbReference type="PANTHER" id="PTHR45138:SF9">
    <property type="entry name" value="DIGUANYLATE CYCLASE DGCM-RELATED"/>
    <property type="match status" value="1"/>
</dbReference>
<dbReference type="EMBL" id="CP045798">
    <property type="protein sequence ID" value="QNB46507.1"/>
    <property type="molecule type" value="Genomic_DNA"/>
</dbReference>
<evidence type="ECO:0000313" key="3">
    <source>
        <dbReference type="EMBL" id="QNB46507.1"/>
    </source>
</evidence>
<reference evidence="3 4" key="1">
    <citation type="journal article" date="2019" name="Front. Microbiol.">
        <title>Thermoanaerosceptrum fracticalcis gen. nov. sp. nov., a Novel Fumarate-Fermenting Microorganism From a Deep Fractured Carbonate Aquifer of the US Great Basin.</title>
        <authorList>
            <person name="Hamilton-Brehm S.D."/>
            <person name="Stewart L.E."/>
            <person name="Zavarin M."/>
            <person name="Caldwell M."/>
            <person name="Lawson P.A."/>
            <person name="Onstott T.C."/>
            <person name="Grzymski J."/>
            <person name="Neveux I."/>
            <person name="Lollar B.S."/>
            <person name="Russell C.E."/>
            <person name="Moser D.P."/>
        </authorList>
    </citation>
    <scope>NUCLEOTIDE SEQUENCE [LARGE SCALE GENOMIC DNA]</scope>
    <source>
        <strain evidence="3 4">DRI-13</strain>
    </source>
</reference>
<protein>
    <submittedName>
        <fullName evidence="3">Diguanylate cyclase</fullName>
    </submittedName>
</protein>
<dbReference type="InterPro" id="IPR029787">
    <property type="entry name" value="Nucleotide_cyclase"/>
</dbReference>
<dbReference type="SUPFAM" id="SSF55073">
    <property type="entry name" value="Nucleotide cyclase"/>
    <property type="match status" value="1"/>
</dbReference>
<keyword evidence="1" id="KW-0812">Transmembrane</keyword>
<evidence type="ECO:0000259" key="2">
    <source>
        <dbReference type="PROSITE" id="PS50887"/>
    </source>
</evidence>
<keyword evidence="4" id="KW-1185">Reference proteome</keyword>
<keyword evidence="1" id="KW-1133">Transmembrane helix</keyword>
<dbReference type="SMART" id="SM00267">
    <property type="entry name" value="GGDEF"/>
    <property type="match status" value="1"/>
</dbReference>
<dbReference type="AlphaFoldDB" id="A0A7G6E353"/>
<feature type="domain" description="GGDEF" evidence="2">
    <location>
        <begin position="90"/>
        <end position="224"/>
    </location>
</feature>
<organism evidence="3 4">
    <name type="scientific">Thermanaerosceptrum fracticalcis</name>
    <dbReference type="NCBI Taxonomy" id="1712410"/>
    <lineage>
        <taxon>Bacteria</taxon>
        <taxon>Bacillati</taxon>
        <taxon>Bacillota</taxon>
        <taxon>Clostridia</taxon>
        <taxon>Eubacteriales</taxon>
        <taxon>Peptococcaceae</taxon>
        <taxon>Thermanaerosceptrum</taxon>
    </lineage>
</organism>
<dbReference type="PANTHER" id="PTHR45138">
    <property type="entry name" value="REGULATORY COMPONENTS OF SENSORY TRANSDUCTION SYSTEM"/>
    <property type="match status" value="1"/>
</dbReference>
<dbReference type="Proteomes" id="UP000515847">
    <property type="component" value="Chromosome"/>
</dbReference>
<dbReference type="RefSeq" id="WP_051965698.1">
    <property type="nucleotide sequence ID" value="NZ_CP045798.1"/>
</dbReference>
<dbReference type="InterPro" id="IPR043128">
    <property type="entry name" value="Rev_trsase/Diguanyl_cyclase"/>
</dbReference>
<name>A0A7G6E353_THEFR</name>
<dbReference type="KEGG" id="tfr:BR63_09400"/>
<dbReference type="PROSITE" id="PS50887">
    <property type="entry name" value="GGDEF"/>
    <property type="match status" value="1"/>
</dbReference>
<dbReference type="NCBIfam" id="TIGR00254">
    <property type="entry name" value="GGDEF"/>
    <property type="match status" value="1"/>
</dbReference>
<dbReference type="GO" id="GO:0052621">
    <property type="term" value="F:diguanylate cyclase activity"/>
    <property type="evidence" value="ECO:0007669"/>
    <property type="project" value="TreeGrafter"/>
</dbReference>
<evidence type="ECO:0000313" key="4">
    <source>
        <dbReference type="Proteomes" id="UP000515847"/>
    </source>
</evidence>
<dbReference type="InterPro" id="IPR000160">
    <property type="entry name" value="GGDEF_dom"/>
</dbReference>
<keyword evidence="1" id="KW-0472">Membrane</keyword>
<dbReference type="FunFam" id="3.30.70.270:FF:000001">
    <property type="entry name" value="Diguanylate cyclase domain protein"/>
    <property type="match status" value="1"/>
</dbReference>
<dbReference type="OrthoDB" id="9783388at2"/>
<sequence length="224" mass="25424">MKEKMYKYAPVILLSGGLILWLIAFLIDRHYNHNQGLAVWMPFVIIQVVISTICGIFIKKLHQQVHTDSLTGLRNRKYFYTKLSELKSKAPVSLILIDIDDFKSINDTYGHIAGDQVLQQFADILQSNTRKNDIIARWGGEEFMVILPQTDVKEAFKIANRIRTIVENHLFSYENITCKITVSIGITSIKEGADIGTEQFIKTADAALYRAKEKKNFIVTVTGG</sequence>
<dbReference type="Pfam" id="PF00990">
    <property type="entry name" value="GGDEF"/>
    <property type="match status" value="1"/>
</dbReference>